<dbReference type="AlphaFoldDB" id="A0A1X7J089"/>
<evidence type="ECO:0000256" key="1">
    <source>
        <dbReference type="SAM" id="MobiDB-lite"/>
    </source>
</evidence>
<evidence type="ECO:0000313" key="3">
    <source>
        <dbReference type="Proteomes" id="UP000193228"/>
    </source>
</evidence>
<feature type="region of interest" description="Disordered" evidence="1">
    <location>
        <begin position="1"/>
        <end position="25"/>
    </location>
</feature>
<proteinExistence type="predicted"/>
<accession>A0A1X7J089</accession>
<evidence type="ECO:0000313" key="2">
    <source>
        <dbReference type="EMBL" id="SMG21007.1"/>
    </source>
</evidence>
<dbReference type="EMBL" id="FXAT01000002">
    <property type="protein sequence ID" value="SMG21007.1"/>
    <property type="molecule type" value="Genomic_DNA"/>
</dbReference>
<sequence>MKQAPLEPGDQPGIGHSVVKGDSSDSSASSACAIIFRLVTDYQESFGGHFDSLPFLTSGGCFIQGASLRSAKSGCEIWSRLQWDICQCRRQRQDWYDQRFTLTDAAGKVLADTYYTIRKPGGKPIHGTTDSEGRTAKHVTDGAQSIRIYLGHKQDA</sequence>
<reference evidence="3" key="1">
    <citation type="submission" date="2017-04" db="EMBL/GenBank/DDBJ databases">
        <authorList>
            <person name="Varghese N."/>
            <person name="Submissions S."/>
        </authorList>
    </citation>
    <scope>NUCLEOTIDE SEQUENCE [LARGE SCALE GENOMIC DNA]</scope>
    <source>
        <strain evidence="3">LMG 29540</strain>
    </source>
</reference>
<organism evidence="2 3">
    <name type="scientific">Paraburkholderia susongensis</name>
    <dbReference type="NCBI Taxonomy" id="1515439"/>
    <lineage>
        <taxon>Bacteria</taxon>
        <taxon>Pseudomonadati</taxon>
        <taxon>Pseudomonadota</taxon>
        <taxon>Betaproteobacteria</taxon>
        <taxon>Burkholderiales</taxon>
        <taxon>Burkholderiaceae</taxon>
        <taxon>Paraburkholderia</taxon>
    </lineage>
</organism>
<dbReference type="Proteomes" id="UP000193228">
    <property type="component" value="Unassembled WGS sequence"/>
</dbReference>
<protein>
    <submittedName>
        <fullName evidence="2">Uncharacterized protein</fullName>
    </submittedName>
</protein>
<gene>
    <name evidence="2" type="ORF">SAMN06265784_10242</name>
</gene>
<dbReference type="OrthoDB" id="8594232at2"/>
<dbReference type="STRING" id="1515439.SAMN06265784_10242"/>
<keyword evidence="3" id="KW-1185">Reference proteome</keyword>
<name>A0A1X7J089_9BURK</name>
<dbReference type="RefSeq" id="WP_085481226.1">
    <property type="nucleotide sequence ID" value="NZ_FXAT01000002.1"/>
</dbReference>